<dbReference type="PANTHER" id="PTHR39217:SF1">
    <property type="entry name" value="GLUTATHIONE SYNTHETASE"/>
    <property type="match status" value="1"/>
</dbReference>
<protein>
    <recommendedName>
        <fullName evidence="3">Prokaryotic glutathione synthetase ATP-binding domain-containing protein</fullName>
    </recommendedName>
</protein>
<sequence length="285" mass="32762">MISIGLATSNEVPQLTETERALIPHLRDLGIMAEPVIWENKNLDFTRYDYIVIRSCWDYHLKIDRFKIWLDQLNQSKIPLANPYEVVLENTNKFYLQRLSEEGVKVVPTAWIKEATSEKVLAAMAKKQWAQAVLKPVVSASAYHTYLISENQLPPALDLDKMRDNTFMLQPFLSEVSENGEWSLIFFNKAFSHAVLKQPKRGDFRVQEELGGIAAPADPDPAIIRQARDILDLYKAPLLFARVDGIVRKNTFQLMELELIEPELFLLNDDLRQRFAKAIKKYVSG</sequence>
<comment type="caution">
    <text evidence="1">The sequence shown here is derived from an EMBL/GenBank/DDBJ whole genome shotgun (WGS) entry which is preliminary data.</text>
</comment>
<dbReference type="Gene3D" id="3.30.470.20">
    <property type="entry name" value="ATP-grasp fold, B domain"/>
    <property type="match status" value="1"/>
</dbReference>
<dbReference type="Proteomes" id="UP001172083">
    <property type="component" value="Unassembled WGS sequence"/>
</dbReference>
<dbReference type="EMBL" id="JAUJEB010000005">
    <property type="protein sequence ID" value="MDN5214621.1"/>
    <property type="molecule type" value="Genomic_DNA"/>
</dbReference>
<evidence type="ECO:0000313" key="2">
    <source>
        <dbReference type="Proteomes" id="UP001172083"/>
    </source>
</evidence>
<dbReference type="PANTHER" id="PTHR39217">
    <property type="match status" value="1"/>
</dbReference>
<keyword evidence="2" id="KW-1185">Reference proteome</keyword>
<evidence type="ECO:0008006" key="3">
    <source>
        <dbReference type="Google" id="ProtNLM"/>
    </source>
</evidence>
<proteinExistence type="predicted"/>
<reference evidence="1" key="1">
    <citation type="submission" date="2023-06" db="EMBL/GenBank/DDBJ databases">
        <title>Genomic of Agaribacillus aureum.</title>
        <authorList>
            <person name="Wang G."/>
        </authorList>
    </citation>
    <scope>NUCLEOTIDE SEQUENCE</scope>
    <source>
        <strain evidence="1">BMA12</strain>
    </source>
</reference>
<dbReference type="InterPro" id="IPR053191">
    <property type="entry name" value="DcsG_Biosynth_Enzyme"/>
</dbReference>
<dbReference type="SUPFAM" id="SSF56059">
    <property type="entry name" value="Glutathione synthetase ATP-binding domain-like"/>
    <property type="match status" value="1"/>
</dbReference>
<accession>A0ABT8LBQ0</accession>
<name>A0ABT8LBQ0_9BACT</name>
<organism evidence="1 2">
    <name type="scientific">Agaribacillus aureus</name>
    <dbReference type="NCBI Taxonomy" id="3051825"/>
    <lineage>
        <taxon>Bacteria</taxon>
        <taxon>Pseudomonadati</taxon>
        <taxon>Bacteroidota</taxon>
        <taxon>Cytophagia</taxon>
        <taxon>Cytophagales</taxon>
        <taxon>Splendidivirgaceae</taxon>
        <taxon>Agaribacillus</taxon>
    </lineage>
</organism>
<dbReference type="RefSeq" id="WP_346759960.1">
    <property type="nucleotide sequence ID" value="NZ_JAUJEB010000005.1"/>
</dbReference>
<gene>
    <name evidence="1" type="ORF">QQ020_21250</name>
</gene>
<evidence type="ECO:0000313" key="1">
    <source>
        <dbReference type="EMBL" id="MDN5214621.1"/>
    </source>
</evidence>